<sequence>MVNTRAQTSDSTKDAANPDQDHATGAMVNGVTGGVLPPYFQQLVEQMQANNCLLQLLCAQNEQRLQAAPPAAIPAPTTKRGGQRKKKPAKRPVKAGDDPAPASSRVRGQNRPEECSESISPRESHERRNPRYSREEGNNAVQERASRTARSTGGSSHPAAESSQDKTELRDYLNPKRSANAARTDP</sequence>
<feature type="compositionally biased region" description="Polar residues" evidence="1">
    <location>
        <begin position="1"/>
        <end position="10"/>
    </location>
</feature>
<name>A0AAD3T8T7_NEPGR</name>
<proteinExistence type="predicted"/>
<feature type="region of interest" description="Disordered" evidence="1">
    <location>
        <begin position="69"/>
        <end position="186"/>
    </location>
</feature>
<feature type="compositionally biased region" description="Basic and acidic residues" evidence="1">
    <location>
        <begin position="163"/>
        <end position="174"/>
    </location>
</feature>
<dbReference type="Proteomes" id="UP001279734">
    <property type="component" value="Unassembled WGS sequence"/>
</dbReference>
<gene>
    <name evidence="2" type="ORF">Nepgr_027421</name>
</gene>
<evidence type="ECO:0000256" key="1">
    <source>
        <dbReference type="SAM" id="MobiDB-lite"/>
    </source>
</evidence>
<feature type="compositionally biased region" description="Basic residues" evidence="1">
    <location>
        <begin position="81"/>
        <end position="93"/>
    </location>
</feature>
<protein>
    <submittedName>
        <fullName evidence="2">Uncharacterized protein</fullName>
    </submittedName>
</protein>
<feature type="region of interest" description="Disordered" evidence="1">
    <location>
        <begin position="1"/>
        <end position="29"/>
    </location>
</feature>
<accession>A0AAD3T8T7</accession>
<feature type="compositionally biased region" description="Basic and acidic residues" evidence="1">
    <location>
        <begin position="110"/>
        <end position="137"/>
    </location>
</feature>
<dbReference type="EMBL" id="BSYO01000029">
    <property type="protein sequence ID" value="GMH25578.1"/>
    <property type="molecule type" value="Genomic_DNA"/>
</dbReference>
<keyword evidence="3" id="KW-1185">Reference proteome</keyword>
<evidence type="ECO:0000313" key="3">
    <source>
        <dbReference type="Proteomes" id="UP001279734"/>
    </source>
</evidence>
<comment type="caution">
    <text evidence="2">The sequence shown here is derived from an EMBL/GenBank/DDBJ whole genome shotgun (WGS) entry which is preliminary data.</text>
</comment>
<reference evidence="2" key="1">
    <citation type="submission" date="2023-05" db="EMBL/GenBank/DDBJ databases">
        <title>Nepenthes gracilis genome sequencing.</title>
        <authorList>
            <person name="Fukushima K."/>
        </authorList>
    </citation>
    <scope>NUCLEOTIDE SEQUENCE</scope>
    <source>
        <strain evidence="2">SING2019-196</strain>
    </source>
</reference>
<organism evidence="2 3">
    <name type="scientific">Nepenthes gracilis</name>
    <name type="common">Slender pitcher plant</name>
    <dbReference type="NCBI Taxonomy" id="150966"/>
    <lineage>
        <taxon>Eukaryota</taxon>
        <taxon>Viridiplantae</taxon>
        <taxon>Streptophyta</taxon>
        <taxon>Embryophyta</taxon>
        <taxon>Tracheophyta</taxon>
        <taxon>Spermatophyta</taxon>
        <taxon>Magnoliopsida</taxon>
        <taxon>eudicotyledons</taxon>
        <taxon>Gunneridae</taxon>
        <taxon>Pentapetalae</taxon>
        <taxon>Caryophyllales</taxon>
        <taxon>Nepenthaceae</taxon>
        <taxon>Nepenthes</taxon>
    </lineage>
</organism>
<evidence type="ECO:0000313" key="2">
    <source>
        <dbReference type="EMBL" id="GMH25578.1"/>
    </source>
</evidence>
<dbReference type="AlphaFoldDB" id="A0AAD3T8T7"/>